<feature type="region of interest" description="Disordered" evidence="1">
    <location>
        <begin position="916"/>
        <end position="949"/>
    </location>
</feature>
<feature type="compositionally biased region" description="Acidic residues" evidence="1">
    <location>
        <begin position="236"/>
        <end position="245"/>
    </location>
</feature>
<dbReference type="GO" id="GO:0003677">
    <property type="term" value="F:DNA binding"/>
    <property type="evidence" value="ECO:0007669"/>
    <property type="project" value="InterPro"/>
</dbReference>
<feature type="compositionally biased region" description="Acidic residues" evidence="1">
    <location>
        <begin position="284"/>
        <end position="303"/>
    </location>
</feature>
<keyword evidence="4" id="KW-1185">Reference proteome</keyword>
<feature type="compositionally biased region" description="Acidic residues" evidence="1">
    <location>
        <begin position="423"/>
        <end position="439"/>
    </location>
</feature>
<dbReference type="AlphaFoldDB" id="A0A9P3G2B6"/>
<protein>
    <recommendedName>
        <fullName evidence="2">GDS1 winged helix domain-containing protein</fullName>
    </recommendedName>
</protein>
<dbReference type="Proteomes" id="UP000703269">
    <property type="component" value="Unassembled WGS sequence"/>
</dbReference>
<dbReference type="OrthoDB" id="5597783at2759"/>
<organism evidence="3 4">
    <name type="scientific">Phanerochaete sordida</name>
    <dbReference type="NCBI Taxonomy" id="48140"/>
    <lineage>
        <taxon>Eukaryota</taxon>
        <taxon>Fungi</taxon>
        <taxon>Dikarya</taxon>
        <taxon>Basidiomycota</taxon>
        <taxon>Agaricomycotina</taxon>
        <taxon>Agaricomycetes</taxon>
        <taxon>Polyporales</taxon>
        <taxon>Phanerochaetaceae</taxon>
        <taxon>Phanerochaete</taxon>
    </lineage>
</organism>
<evidence type="ECO:0000313" key="3">
    <source>
        <dbReference type="EMBL" id="GJE86978.1"/>
    </source>
</evidence>
<feature type="compositionally biased region" description="Pro residues" evidence="1">
    <location>
        <begin position="936"/>
        <end position="945"/>
    </location>
</feature>
<feature type="compositionally biased region" description="Polar residues" evidence="1">
    <location>
        <begin position="647"/>
        <end position="666"/>
    </location>
</feature>
<sequence length="988" mass="108158">MKPSTRLRQSPDDPPRRIKPAPGPKAKASATSKDPAPLQMPVFPPAHTMLHTDDATSKVFLAIGRSFVSVDNKAMTIKDLADMTMKFGLMCQNASAAGQAITTYIRNHLQRCEIQRDHPLLLRHVLSGTSSDDDLVPALHSRSGGAHCSLQPGEQRVTNFRRGTVVWYLSRAAGVPCPFSRAGIRLCEYTENGRVGIAVNPGKERKRERDRQRRAEQSGQKRKRLPRACATRPDSDSESSEEEDQPPPKVKLTLRLKPSLAHNSSASTSPAQSSSPPDIVDLSTDTDSDNEAMSDSSSEDEEPVQAASVPQPVYPRQPSEPSASIGDASPSSPSAPFSAASPYSDRPWRSPSVPFSATSASPPPDSDMDEDVDEGEDESEDESEDEDEDAEEAEQEDDDEDMDASMEGPLSFSIDSTGYDSPAWEDEDDLDFDDDDDYDTQWGESPGPTSPPAHFEDTVQVKQEPQDVGSILAAWEHEEELATQAHVLSIVAQACASQCVTPEVKKEEVEPWLWHDFSSPSDEFARHLDGGAVRIKQEEEEIMLSPMEYDPMSPLLSPATPFSPLPSPCTPYDSPVVETCVPSRYFSEPPWQDAELLGPDSVKLKDLEDGIWRCSSSRKSCPDVLKATAPAPRVQPIEPREPRDTNKGTSAEATTARHSSPSTSACEPSRQGDVAMDCPTAPCPGPSRVKIEEECVVLPSQPVVVRTCEPCNPAICATELEGIPVYETSLGSSTILRRVDTDFVNITPILRAFDMAAPDISMIQSSVLVNKGSPAVCGTWVPLASAQALFNDQESLKVFLSDDLHQRFPQALQDFHSSSSHERSLARFGPNFLSTQDAKKQFLGSFHVELPARPVYSFAEEEEDLIAESPWEAHWHLLHLRDTPLPAPEETQVVPETPLSPAEEEMFHVLCSVPDWEEPESSAPPPPLPSATMPLQPLPSPPQPVETPAVEVVACRERPLRRSRRTIPGVVNRPRTRSAVKVSKSKNA</sequence>
<feature type="compositionally biased region" description="Low complexity" evidence="1">
    <location>
        <begin position="264"/>
        <end position="277"/>
    </location>
</feature>
<feature type="compositionally biased region" description="Basic and acidic residues" evidence="1">
    <location>
        <begin position="202"/>
        <end position="216"/>
    </location>
</feature>
<gene>
    <name evidence="3" type="ORF">PsYK624_030610</name>
</gene>
<feature type="region of interest" description="Disordered" evidence="1">
    <location>
        <begin position="964"/>
        <end position="988"/>
    </location>
</feature>
<dbReference type="InterPro" id="IPR036887">
    <property type="entry name" value="HTH_APSES_sf"/>
</dbReference>
<accession>A0A9P3G2B6</accession>
<feature type="compositionally biased region" description="Low complexity" evidence="1">
    <location>
        <begin position="24"/>
        <end position="33"/>
    </location>
</feature>
<dbReference type="EMBL" id="BPQB01000005">
    <property type="protein sequence ID" value="GJE86978.1"/>
    <property type="molecule type" value="Genomic_DNA"/>
</dbReference>
<dbReference type="Gene3D" id="3.10.260.10">
    <property type="entry name" value="Transcription regulator HTH, APSES-type DNA-binding domain"/>
    <property type="match status" value="1"/>
</dbReference>
<feature type="region of interest" description="Disordered" evidence="1">
    <location>
        <begin position="200"/>
        <end position="249"/>
    </location>
</feature>
<name>A0A9P3G2B6_9APHY</name>
<feature type="region of interest" description="Disordered" evidence="1">
    <location>
        <begin position="626"/>
        <end position="671"/>
    </location>
</feature>
<evidence type="ECO:0000313" key="4">
    <source>
        <dbReference type="Proteomes" id="UP000703269"/>
    </source>
</evidence>
<feature type="compositionally biased region" description="Low complexity" evidence="1">
    <location>
        <begin position="321"/>
        <end position="344"/>
    </location>
</feature>
<dbReference type="Pfam" id="PF25318">
    <property type="entry name" value="WHD_GDS1"/>
    <property type="match status" value="1"/>
</dbReference>
<reference evidence="3 4" key="1">
    <citation type="submission" date="2021-08" db="EMBL/GenBank/DDBJ databases">
        <title>Draft Genome Sequence of Phanerochaete sordida strain YK-624.</title>
        <authorList>
            <person name="Mori T."/>
            <person name="Dohra H."/>
            <person name="Suzuki T."/>
            <person name="Kawagishi H."/>
            <person name="Hirai H."/>
        </authorList>
    </citation>
    <scope>NUCLEOTIDE SEQUENCE [LARGE SCALE GENOMIC DNA]</scope>
    <source>
        <strain evidence="3 4">YK-624</strain>
    </source>
</reference>
<comment type="caution">
    <text evidence="3">The sequence shown here is derived from an EMBL/GenBank/DDBJ whole genome shotgun (WGS) entry which is preliminary data.</text>
</comment>
<feature type="region of interest" description="Disordered" evidence="1">
    <location>
        <begin position="261"/>
        <end position="455"/>
    </location>
</feature>
<dbReference type="InterPro" id="IPR057511">
    <property type="entry name" value="WH_GDS1"/>
</dbReference>
<feature type="compositionally biased region" description="Basic residues" evidence="1">
    <location>
        <begin position="974"/>
        <end position="988"/>
    </location>
</feature>
<feature type="domain" description="GDS1 winged helix" evidence="2">
    <location>
        <begin position="51"/>
        <end position="125"/>
    </location>
</feature>
<dbReference type="SUPFAM" id="SSF54616">
    <property type="entry name" value="DNA-binding domain of Mlu1-box binding protein MBP1"/>
    <property type="match status" value="1"/>
</dbReference>
<feature type="region of interest" description="Disordered" evidence="1">
    <location>
        <begin position="1"/>
        <end position="43"/>
    </location>
</feature>
<evidence type="ECO:0000256" key="1">
    <source>
        <dbReference type="SAM" id="MobiDB-lite"/>
    </source>
</evidence>
<evidence type="ECO:0000259" key="2">
    <source>
        <dbReference type="Pfam" id="PF25318"/>
    </source>
</evidence>
<feature type="compositionally biased region" description="Acidic residues" evidence="1">
    <location>
        <begin position="366"/>
        <end position="404"/>
    </location>
</feature>
<proteinExistence type="predicted"/>